<organism evidence="1 2">
    <name type="scientific">Stenotrophomonas beteli</name>
    <dbReference type="NCBI Taxonomy" id="3384461"/>
    <lineage>
        <taxon>Bacteria</taxon>
        <taxon>Pseudomonadati</taxon>
        <taxon>Pseudomonadota</taxon>
        <taxon>Gammaproteobacteria</taxon>
        <taxon>Lysobacterales</taxon>
        <taxon>Lysobacteraceae</taxon>
        <taxon>Stenotrophomonas</taxon>
        <taxon>Stenotrophomonas maltophilia group</taxon>
    </lineage>
</organism>
<dbReference type="EMBL" id="LLXV01000026">
    <property type="protein sequence ID" value="KRG51245.1"/>
    <property type="molecule type" value="Genomic_DNA"/>
</dbReference>
<evidence type="ECO:0000313" key="1">
    <source>
        <dbReference type="EMBL" id="KRG51245.1"/>
    </source>
</evidence>
<sequence>MKMPEIKQVISRQTKIGQRLTITERGSVQETIDLTHPLTISNKLFSWSMPRQELSLPAWNWCFVVKIAIKYVVSNS</sequence>
<dbReference type="AlphaFoldDB" id="A0A0R0B2B5"/>
<accession>A0A0R0B2B5</accession>
<reference evidence="1 2" key="1">
    <citation type="journal article" date="2016" name="Front. Microbiol.">
        <title>Genome Sequence of Type Strains of Genus Stenotrophomonas.</title>
        <authorList>
            <person name="Patil P.P."/>
            <person name="Midha S."/>
            <person name="Kumar S."/>
            <person name="Patil P.B."/>
        </authorList>
    </citation>
    <scope>NUCLEOTIDE SEQUENCE [LARGE SCALE GENOMIC DNA]</scope>
    <source>
        <strain evidence="1 2">LMG 978</strain>
    </source>
</reference>
<evidence type="ECO:0000313" key="2">
    <source>
        <dbReference type="Proteomes" id="UP000051757"/>
    </source>
</evidence>
<proteinExistence type="predicted"/>
<dbReference type="Proteomes" id="UP000051757">
    <property type="component" value="Unassembled WGS sequence"/>
</dbReference>
<gene>
    <name evidence="1" type="ORF">ARC23_09645</name>
</gene>
<name>A0A0R0B2B5_9GAMM</name>
<comment type="caution">
    <text evidence="1">The sequence shown here is derived from an EMBL/GenBank/DDBJ whole genome shotgun (WGS) entry which is preliminary data.</text>
</comment>
<protein>
    <submittedName>
        <fullName evidence="1">Uncharacterized protein</fullName>
    </submittedName>
</protein>
<keyword evidence="2" id="KW-1185">Reference proteome</keyword>